<gene>
    <name evidence="4" type="ORF">ES676_07325</name>
</gene>
<dbReference type="Proteomes" id="UP000323324">
    <property type="component" value="Unassembled WGS sequence"/>
</dbReference>
<keyword evidence="1" id="KW-0802">TPR repeat</keyword>
<dbReference type="InterPro" id="IPR011990">
    <property type="entry name" value="TPR-like_helical_dom_sf"/>
</dbReference>
<dbReference type="AlphaFoldDB" id="A0A8H2LH97"/>
<dbReference type="Gene3D" id="3.30.565.10">
    <property type="entry name" value="Histidine kinase-like ATPase, C-terminal domain"/>
    <property type="match status" value="1"/>
</dbReference>
<accession>A0A8H2LH97</accession>
<dbReference type="PROSITE" id="PS50005">
    <property type="entry name" value="TPR"/>
    <property type="match status" value="1"/>
</dbReference>
<feature type="signal peptide" evidence="3">
    <location>
        <begin position="1"/>
        <end position="21"/>
    </location>
</feature>
<sequence>MKSFKKSFLFFLFISVLLVFKSGFGQQSVDSLTYYTKSIEVGQSEQSLPKAYRFFSKHFAIAKANDDVRAMVYDLCILAELDFKIGFYDASEATCVKGLALLDTQEISAYNSWFRKFFYNQLGQVYKEKQLYNQAFKKYYKALALANSSLDSLVAYNNIAIVLKHQNQFKEAENTLEKAVGLFVRVDDSLEIARVLDNLGVIKHQLKKTESFTYFKKALDIRKRSENVFSLYPSYKSLATYYLSINDSAQATKLALKAYNVAALTNSLTYKLDATKLRLRVGDYGIANEYMHLNDSLEDIKRSSQNKFALLKYNVSKSELQSEKEKNEKQVFQFIAVLVFVLGLSLFFIMKTKNTKDKLQQVYITETRISKKVHDEVANDVYQIMTKLQDKSRINETVLDDLEHIYNKTRDISKENSTIDFGLYFDELLSDLLLTYKSATVNVITRGVSAVRWQSVSEEKKMTAYRVLQELMTNMKKHSQASLVLLIFNQKDKKIEINYSDNGVGCKIKKQNGLQNAENRIQTINGTITFESEENNGFKAKIII</sequence>
<evidence type="ECO:0000313" key="5">
    <source>
        <dbReference type="Proteomes" id="UP000323324"/>
    </source>
</evidence>
<name>A0A8H2LH97_9FLAO</name>
<dbReference type="RefSeq" id="WP_148369676.1">
    <property type="nucleotide sequence ID" value="NZ_VSKM01000006.1"/>
</dbReference>
<dbReference type="SUPFAM" id="SSF48452">
    <property type="entry name" value="TPR-like"/>
    <property type="match status" value="1"/>
</dbReference>
<evidence type="ECO:0000313" key="4">
    <source>
        <dbReference type="EMBL" id="TYB74480.1"/>
    </source>
</evidence>
<dbReference type="SMART" id="SM00028">
    <property type="entry name" value="TPR"/>
    <property type="match status" value="3"/>
</dbReference>
<keyword evidence="2" id="KW-0472">Membrane</keyword>
<dbReference type="EMBL" id="VSKM01000006">
    <property type="protein sequence ID" value="TYB74480.1"/>
    <property type="molecule type" value="Genomic_DNA"/>
</dbReference>
<evidence type="ECO:0000256" key="3">
    <source>
        <dbReference type="SAM" id="SignalP"/>
    </source>
</evidence>
<comment type="caution">
    <text evidence="4">The sequence shown here is derived from an EMBL/GenBank/DDBJ whole genome shotgun (WGS) entry which is preliminary data.</text>
</comment>
<protein>
    <submittedName>
        <fullName evidence="4">Tetratricopeptide repeat protein</fullName>
    </submittedName>
</protein>
<dbReference type="InterPro" id="IPR036890">
    <property type="entry name" value="HATPase_C_sf"/>
</dbReference>
<keyword evidence="3" id="KW-0732">Signal</keyword>
<feature type="chain" id="PRO_5034619046" evidence="3">
    <location>
        <begin position="22"/>
        <end position="544"/>
    </location>
</feature>
<keyword evidence="2" id="KW-1133">Transmembrane helix</keyword>
<dbReference type="Gene3D" id="1.25.40.10">
    <property type="entry name" value="Tetratricopeptide repeat domain"/>
    <property type="match status" value="1"/>
</dbReference>
<keyword evidence="5" id="KW-1185">Reference proteome</keyword>
<keyword evidence="2" id="KW-0812">Transmembrane</keyword>
<dbReference type="Pfam" id="PF13424">
    <property type="entry name" value="TPR_12"/>
    <property type="match status" value="1"/>
</dbReference>
<evidence type="ECO:0000256" key="2">
    <source>
        <dbReference type="SAM" id="Phobius"/>
    </source>
</evidence>
<organism evidence="4 5">
    <name type="scientific">Bizionia saleffrena</name>
    <dbReference type="NCBI Taxonomy" id="291189"/>
    <lineage>
        <taxon>Bacteria</taxon>
        <taxon>Pseudomonadati</taxon>
        <taxon>Bacteroidota</taxon>
        <taxon>Flavobacteriia</taxon>
        <taxon>Flavobacteriales</taxon>
        <taxon>Flavobacteriaceae</taxon>
        <taxon>Bizionia</taxon>
    </lineage>
</organism>
<feature type="repeat" description="TPR" evidence="1">
    <location>
        <begin position="116"/>
        <end position="149"/>
    </location>
</feature>
<proteinExistence type="predicted"/>
<reference evidence="4 5" key="1">
    <citation type="submission" date="2019-08" db="EMBL/GenBank/DDBJ databases">
        <title>Genomes of Antarctic Bizionia species.</title>
        <authorList>
            <person name="Bowman J.P."/>
        </authorList>
    </citation>
    <scope>NUCLEOTIDE SEQUENCE [LARGE SCALE GENOMIC DNA]</scope>
    <source>
        <strain evidence="4 5">HFD</strain>
    </source>
</reference>
<evidence type="ECO:0000256" key="1">
    <source>
        <dbReference type="PROSITE-ProRule" id="PRU00339"/>
    </source>
</evidence>
<dbReference type="SUPFAM" id="SSF55874">
    <property type="entry name" value="ATPase domain of HSP90 chaperone/DNA topoisomerase II/histidine kinase"/>
    <property type="match status" value="1"/>
</dbReference>
<dbReference type="InterPro" id="IPR019734">
    <property type="entry name" value="TPR_rpt"/>
</dbReference>
<feature type="transmembrane region" description="Helical" evidence="2">
    <location>
        <begin position="331"/>
        <end position="350"/>
    </location>
</feature>